<sequence>MNSKHPLGSVLVAGGGIAGIQAALDLADSGFYVYMVEQSPAIGGVMAQLDKTFPTNDCSMCIMSPKLVEVGRHINIELVTLASILDIRGEKGDFMVDIFQKARYVDMDKCLGCGACVEKCPKKVDDIYNEGLIKRKAIYVPYAQAVPLKYVIDPENCIKLTRDKCGNCEKVCPADAINYEDTDKTHTINVGSVILAPGFKPFHPQDSLVYGWAASKNVVTSLEFERLLSASGPNQGHIVRMSDHETPKSIAWLQCVGSRDVNQCDNAHCSSVCCMYAIKQAIIAKEHDPALSCTIFYMDMRTHGKGFEACFNEAKDKHDIRFVRCRVHSVNQSLDNPMQTLVYFDDETGELSREEVDIVVLSVGMEIDKKTKTFAEKIGIELTDQGFCKTQSFTPTATSRDGIYVCGAFQGPKDIPQSVIEAGSAALCAGTAVSEARGSLVKTIEEIPERDITGEVPRIGVFVCHCGINISGVVDVPAVRDYAAALPFVEFADDNLYSCSQDAQEIISGIIRDKNLNRVVVAACSPRTHEPLFQETLACAGLNKYLFEMVNIRNHNSWVHKDNPEQATQKAMDSVAMAVSKVALFTPLKEESLSINKGLLVIGGGISGMTAALSMANQGFSVDLVEKENRLGGQALHIFKTSTGADVQEALETMRCSVMTHTNIQVHLETQLSEVKGFVGNFTTTLTTDSGETVVEHGAAIIATGAAEYKPDEYMYKKDPRVMTGLELDNGIMQENPCIMTAKTAVFIQCVGSRQPDRPYCSRICCTHSITSALHLKQINPKMDVYVLYRDIRTYGEKELLYQEAREKGVIFIRYDQNNKPMVTKGGKHLDIVVTDHILKSPVLIKTDLLVLASAVVSRRDDALAQMFKVPMDSDGFFAEAHVKLAPSNFAVDGVFLCGLAHYPKPIDESIAQAQAAAAGVSRLFAKTQIKTLGNTAAVDTTICSSCGVCIEVCPYNAPFFIEEGRDQGKAAVNSVLCKGCGVCVASCRSGAAGLKGFEEEQIMAMIDHAF</sequence>
<dbReference type="InterPro" id="IPR017896">
    <property type="entry name" value="4Fe4S_Fe-S-bd"/>
</dbReference>
<dbReference type="SUPFAM" id="SSF54862">
    <property type="entry name" value="4Fe-4S ferredoxins"/>
    <property type="match status" value="1"/>
</dbReference>
<dbReference type="AlphaFoldDB" id="A0A1H2HUT0"/>
<evidence type="ECO:0000256" key="3">
    <source>
        <dbReference type="ARBA" id="ARBA00022485"/>
    </source>
</evidence>
<dbReference type="PANTHER" id="PTHR43498:SF1">
    <property type="entry name" value="COB--COM HETERODISULFIDE REDUCTASE IRON-SULFUR SUBUNIT A"/>
    <property type="match status" value="1"/>
</dbReference>
<feature type="domain" description="4Fe-4S ferredoxin-type" evidence="9">
    <location>
        <begin position="969"/>
        <end position="998"/>
    </location>
</feature>
<keyword evidence="3" id="KW-0004">4Fe-4S</keyword>
<dbReference type="EMBL" id="FNLL01000007">
    <property type="protein sequence ID" value="SDU35288.1"/>
    <property type="molecule type" value="Genomic_DNA"/>
</dbReference>
<gene>
    <name evidence="10" type="ORF">SAMN04487931_10743</name>
</gene>
<keyword evidence="8" id="KW-0411">Iron-sulfur</keyword>
<dbReference type="Pfam" id="PF13450">
    <property type="entry name" value="NAD_binding_8"/>
    <property type="match status" value="1"/>
</dbReference>
<dbReference type="Proteomes" id="UP000199608">
    <property type="component" value="Unassembled WGS sequence"/>
</dbReference>
<keyword evidence="5" id="KW-0285">Flavoprotein</keyword>
<evidence type="ECO:0000256" key="4">
    <source>
        <dbReference type="ARBA" id="ARBA00022723"/>
    </source>
</evidence>
<dbReference type="PROSITE" id="PS51379">
    <property type="entry name" value="4FE4S_FER_2"/>
    <property type="match status" value="4"/>
</dbReference>
<dbReference type="RefSeq" id="WP_092234698.1">
    <property type="nucleotide sequence ID" value="NZ_FNLL01000007.1"/>
</dbReference>
<dbReference type="GO" id="GO:0046872">
    <property type="term" value="F:metal ion binding"/>
    <property type="evidence" value="ECO:0007669"/>
    <property type="project" value="UniProtKB-KW"/>
</dbReference>
<dbReference type="Pfam" id="PF12831">
    <property type="entry name" value="FAD_oxidored"/>
    <property type="match status" value="1"/>
</dbReference>
<evidence type="ECO:0000256" key="6">
    <source>
        <dbReference type="ARBA" id="ARBA00023002"/>
    </source>
</evidence>
<proteinExistence type="inferred from homology"/>
<evidence type="ECO:0000256" key="7">
    <source>
        <dbReference type="ARBA" id="ARBA00023004"/>
    </source>
</evidence>
<dbReference type="PROSITE" id="PS00198">
    <property type="entry name" value="4FE4S_FER_1"/>
    <property type="match status" value="2"/>
</dbReference>
<keyword evidence="6" id="KW-0560">Oxidoreductase</keyword>
<comment type="cofactor">
    <cofactor evidence="1">
        <name>FAD</name>
        <dbReference type="ChEBI" id="CHEBI:57692"/>
    </cofactor>
</comment>
<dbReference type="InterPro" id="IPR036188">
    <property type="entry name" value="FAD/NAD-bd_sf"/>
</dbReference>
<dbReference type="Gene3D" id="3.40.50.720">
    <property type="entry name" value="NAD(P)-binding Rossmann-like Domain"/>
    <property type="match status" value="1"/>
</dbReference>
<dbReference type="InterPro" id="IPR039650">
    <property type="entry name" value="HdrA-like"/>
</dbReference>
<feature type="domain" description="4Fe-4S ferredoxin-type" evidence="9">
    <location>
        <begin position="935"/>
        <end position="964"/>
    </location>
</feature>
<evidence type="ECO:0000256" key="8">
    <source>
        <dbReference type="ARBA" id="ARBA00023014"/>
    </source>
</evidence>
<accession>A0A1H2HUT0</accession>
<comment type="similarity">
    <text evidence="2">Belongs to the HdrA family.</text>
</comment>
<evidence type="ECO:0000313" key="10">
    <source>
        <dbReference type="EMBL" id="SDU35288.1"/>
    </source>
</evidence>
<dbReference type="InterPro" id="IPR017900">
    <property type="entry name" value="4Fe4S_Fe_S_CS"/>
</dbReference>
<feature type="domain" description="4Fe-4S ferredoxin-type" evidence="9">
    <location>
        <begin position="148"/>
        <end position="182"/>
    </location>
</feature>
<reference evidence="11" key="1">
    <citation type="submission" date="2016-10" db="EMBL/GenBank/DDBJ databases">
        <authorList>
            <person name="Varghese N."/>
            <person name="Submissions S."/>
        </authorList>
    </citation>
    <scope>NUCLEOTIDE SEQUENCE [LARGE SCALE GENOMIC DNA]</scope>
    <source>
        <strain evidence="11">DSM 3384</strain>
    </source>
</reference>
<evidence type="ECO:0000256" key="2">
    <source>
        <dbReference type="ARBA" id="ARBA00006561"/>
    </source>
</evidence>
<dbReference type="GO" id="GO:0016491">
    <property type="term" value="F:oxidoreductase activity"/>
    <property type="evidence" value="ECO:0007669"/>
    <property type="project" value="UniProtKB-KW"/>
</dbReference>
<keyword evidence="5" id="KW-0274">FAD</keyword>
<dbReference type="SUPFAM" id="SSF51905">
    <property type="entry name" value="FAD/NAD(P)-binding domain"/>
    <property type="match status" value="2"/>
</dbReference>
<keyword evidence="7" id="KW-0408">Iron</keyword>
<evidence type="ECO:0000259" key="9">
    <source>
        <dbReference type="PROSITE" id="PS51379"/>
    </source>
</evidence>
<protein>
    <submittedName>
        <fullName evidence="10">Heterodisulfide reductase subunit A</fullName>
    </submittedName>
</protein>
<feature type="domain" description="4Fe-4S ferredoxin-type" evidence="9">
    <location>
        <begin position="101"/>
        <end position="130"/>
    </location>
</feature>
<dbReference type="Gene3D" id="3.50.50.60">
    <property type="entry name" value="FAD/NAD(P)-binding domain"/>
    <property type="match status" value="2"/>
</dbReference>
<name>A0A1H2HUT0_9BACT</name>
<keyword evidence="4" id="KW-0479">Metal-binding</keyword>
<organism evidence="10 11">
    <name type="scientific">Desulfobacula phenolica</name>
    <dbReference type="NCBI Taxonomy" id="90732"/>
    <lineage>
        <taxon>Bacteria</taxon>
        <taxon>Pseudomonadati</taxon>
        <taxon>Thermodesulfobacteriota</taxon>
        <taxon>Desulfobacteria</taxon>
        <taxon>Desulfobacterales</taxon>
        <taxon>Desulfobacteraceae</taxon>
        <taxon>Desulfobacula</taxon>
    </lineage>
</organism>
<dbReference type="Pfam" id="PF07992">
    <property type="entry name" value="Pyr_redox_2"/>
    <property type="match status" value="1"/>
</dbReference>
<evidence type="ECO:0000256" key="1">
    <source>
        <dbReference type="ARBA" id="ARBA00001974"/>
    </source>
</evidence>
<dbReference type="PANTHER" id="PTHR43498">
    <property type="entry name" value="FERREDOXIN:COB-COM HETERODISULFIDE REDUCTASE SUBUNIT A"/>
    <property type="match status" value="1"/>
</dbReference>
<evidence type="ECO:0000313" key="11">
    <source>
        <dbReference type="Proteomes" id="UP000199608"/>
    </source>
</evidence>
<dbReference type="Pfam" id="PF12838">
    <property type="entry name" value="Fer4_7"/>
    <property type="match status" value="2"/>
</dbReference>
<keyword evidence="11" id="KW-1185">Reference proteome</keyword>
<dbReference type="GO" id="GO:0051539">
    <property type="term" value="F:4 iron, 4 sulfur cluster binding"/>
    <property type="evidence" value="ECO:0007669"/>
    <property type="project" value="UniProtKB-KW"/>
</dbReference>
<dbReference type="Gene3D" id="3.30.70.20">
    <property type="match status" value="3"/>
</dbReference>
<dbReference type="InterPro" id="IPR023753">
    <property type="entry name" value="FAD/NAD-binding_dom"/>
</dbReference>
<evidence type="ECO:0000256" key="5">
    <source>
        <dbReference type="ARBA" id="ARBA00022827"/>
    </source>
</evidence>